<dbReference type="Proteomes" id="UP000297776">
    <property type="component" value="Unassembled WGS sequence"/>
</dbReference>
<keyword evidence="1" id="KW-0812">Transmembrane</keyword>
<sequence length="68" mass="7769">MKSPLGQGIFYLILGVFFIYFAVNSVNENGWGFFAYLFVAFATYDTGAGLRLIGLHFKIKKHMKDKKK</sequence>
<name>A0A4Y8LE02_9BACL</name>
<dbReference type="OrthoDB" id="2355666at2"/>
<feature type="transmembrane region" description="Helical" evidence="1">
    <location>
        <begin position="9"/>
        <end position="27"/>
    </location>
</feature>
<dbReference type="AlphaFoldDB" id="A0A4Y8LE02"/>
<protein>
    <submittedName>
        <fullName evidence="2">DUF4305 domain-containing protein</fullName>
    </submittedName>
</protein>
<dbReference type="InterPro" id="IPR025426">
    <property type="entry name" value="DUF4305"/>
</dbReference>
<evidence type="ECO:0000313" key="3">
    <source>
        <dbReference type="Proteomes" id="UP000297776"/>
    </source>
</evidence>
<gene>
    <name evidence="2" type="ORF">E2626_12075</name>
</gene>
<comment type="caution">
    <text evidence="2">The sequence shown here is derived from an EMBL/GenBank/DDBJ whole genome shotgun (WGS) entry which is preliminary data.</text>
</comment>
<feature type="transmembrane region" description="Helical" evidence="1">
    <location>
        <begin position="33"/>
        <end position="57"/>
    </location>
</feature>
<dbReference type="Pfam" id="PF14146">
    <property type="entry name" value="DUF4305"/>
    <property type="match status" value="1"/>
</dbReference>
<reference evidence="2 3" key="1">
    <citation type="submission" date="2019-03" db="EMBL/GenBank/DDBJ databases">
        <authorList>
            <person name="Yang Y."/>
        </authorList>
    </citation>
    <scope>NUCLEOTIDE SEQUENCE [LARGE SCALE GENOMIC DNA]</scope>
    <source>
        <strain evidence="2 3">ASL-1</strain>
    </source>
</reference>
<keyword evidence="3" id="KW-1185">Reference proteome</keyword>
<evidence type="ECO:0000256" key="1">
    <source>
        <dbReference type="SAM" id="Phobius"/>
    </source>
</evidence>
<evidence type="ECO:0000313" key="2">
    <source>
        <dbReference type="EMBL" id="TFE00702.1"/>
    </source>
</evidence>
<dbReference type="EMBL" id="SORX01000006">
    <property type="protein sequence ID" value="TFE00702.1"/>
    <property type="molecule type" value="Genomic_DNA"/>
</dbReference>
<proteinExistence type="predicted"/>
<dbReference type="RefSeq" id="WP_134382023.1">
    <property type="nucleotide sequence ID" value="NZ_SORX01000006.1"/>
</dbReference>
<organism evidence="2 3">
    <name type="scientific">Jeotgalibacillus salarius</name>
    <dbReference type="NCBI Taxonomy" id="546023"/>
    <lineage>
        <taxon>Bacteria</taxon>
        <taxon>Bacillati</taxon>
        <taxon>Bacillota</taxon>
        <taxon>Bacilli</taxon>
        <taxon>Bacillales</taxon>
        <taxon>Caryophanaceae</taxon>
        <taxon>Jeotgalibacillus</taxon>
    </lineage>
</organism>
<keyword evidence="1" id="KW-0472">Membrane</keyword>
<keyword evidence="1" id="KW-1133">Transmembrane helix</keyword>
<accession>A0A4Y8LE02</accession>